<name>A0A1Q9AW92_9HYPH</name>
<organism evidence="5 6">
    <name type="scientific">Xaviernesmea oryzae</name>
    <dbReference type="NCBI Taxonomy" id="464029"/>
    <lineage>
        <taxon>Bacteria</taxon>
        <taxon>Pseudomonadati</taxon>
        <taxon>Pseudomonadota</taxon>
        <taxon>Alphaproteobacteria</taxon>
        <taxon>Hyphomicrobiales</taxon>
        <taxon>Rhizobiaceae</taxon>
        <taxon>Rhizobium/Agrobacterium group</taxon>
        <taxon>Xaviernesmea</taxon>
    </lineage>
</organism>
<reference evidence="5 6" key="1">
    <citation type="submission" date="2016-09" db="EMBL/GenBank/DDBJ databases">
        <title>Rhizobium sp. nov., a novel species isolated from the rice rhizosphere.</title>
        <authorList>
            <person name="Zhao J."/>
            <person name="Zhang X."/>
        </authorList>
    </citation>
    <scope>NUCLEOTIDE SEQUENCE [LARGE SCALE GENOMIC DNA]</scope>
    <source>
        <strain evidence="5 6">1.7048</strain>
    </source>
</reference>
<proteinExistence type="inferred from homology"/>
<dbReference type="PANTHER" id="PTHR43649:SF30">
    <property type="entry name" value="ABC TRANSPORTER SUBSTRATE-BINDING PROTEIN"/>
    <property type="match status" value="1"/>
</dbReference>
<dbReference type="OrthoDB" id="2509690at2"/>
<feature type="chain" id="PRO_5010301550" evidence="4">
    <location>
        <begin position="20"/>
        <end position="416"/>
    </location>
</feature>
<evidence type="ECO:0000256" key="3">
    <source>
        <dbReference type="ARBA" id="ARBA00022764"/>
    </source>
</evidence>
<dbReference type="SUPFAM" id="SSF53850">
    <property type="entry name" value="Periplasmic binding protein-like II"/>
    <property type="match status" value="1"/>
</dbReference>
<dbReference type="EMBL" id="MKIP01000044">
    <property type="protein sequence ID" value="OLP59742.1"/>
    <property type="molecule type" value="Genomic_DNA"/>
</dbReference>
<dbReference type="PANTHER" id="PTHR43649">
    <property type="entry name" value="ARABINOSE-BINDING PROTEIN-RELATED"/>
    <property type="match status" value="1"/>
</dbReference>
<comment type="subcellular location">
    <subcellularLocation>
        <location evidence="1">Periplasm</location>
    </subcellularLocation>
</comment>
<keyword evidence="3" id="KW-0574">Periplasm</keyword>
<dbReference type="Gene3D" id="3.40.190.10">
    <property type="entry name" value="Periplasmic binding protein-like II"/>
    <property type="match status" value="2"/>
</dbReference>
<keyword evidence="6" id="KW-1185">Reference proteome</keyword>
<dbReference type="InterPro" id="IPR006059">
    <property type="entry name" value="SBP"/>
</dbReference>
<dbReference type="RefSeq" id="WP_075627936.1">
    <property type="nucleotide sequence ID" value="NZ_FOAM01000019.1"/>
</dbReference>
<sequence>MRMILTAAALSLTASMALAQTTITVQYPYPELFDETQKQLAEAFSKKHPDIKVEFRTPYKEYEDAAQRVLREGITGNVPDVTFQGLNRVRVLADKEIAVSLDDFIANEKDFDAEGYHDGMRQAGAVNGKVYGLPFAISLPIVYYNMDLVKQAGLDENSLPKSWDEIIELAKKINAQGEADGVMAEWSITGNWLWQAMVFANGGTMLTADETKVAFDGEAGKQAIATLARLATEAKSPNMTANDMLAAFSAGKIGVMVTTTSRVNAVTKQVGDKFELKTGVYPDIKDGVTRLPAGGNVAIITAKTEEKQKAAWEFLKFATGPEGGAIMVRTTGYMAPNTKAADLLKDFYTRNPNQAVALSELPYLTGWYAFPGDNGLKITDVIKDHMQSIMDGTRAKEAEAVLAEMAADTQALLPRR</sequence>
<evidence type="ECO:0000313" key="6">
    <source>
        <dbReference type="Proteomes" id="UP000186364"/>
    </source>
</evidence>
<evidence type="ECO:0000313" key="5">
    <source>
        <dbReference type="EMBL" id="OLP59742.1"/>
    </source>
</evidence>
<dbReference type="InterPro" id="IPR050490">
    <property type="entry name" value="Bact_solute-bd_prot1"/>
</dbReference>
<accession>A0A1Q9AW92</accession>
<dbReference type="GO" id="GO:0042597">
    <property type="term" value="C:periplasmic space"/>
    <property type="evidence" value="ECO:0007669"/>
    <property type="project" value="UniProtKB-SubCell"/>
</dbReference>
<dbReference type="CDD" id="cd14748">
    <property type="entry name" value="PBP2_UgpB"/>
    <property type="match status" value="1"/>
</dbReference>
<evidence type="ECO:0000256" key="2">
    <source>
        <dbReference type="ARBA" id="ARBA00008520"/>
    </source>
</evidence>
<evidence type="ECO:0000256" key="4">
    <source>
        <dbReference type="SAM" id="SignalP"/>
    </source>
</evidence>
<feature type="signal peptide" evidence="4">
    <location>
        <begin position="1"/>
        <end position="19"/>
    </location>
</feature>
<keyword evidence="4" id="KW-0732">Signal</keyword>
<gene>
    <name evidence="5" type="ORF">BJF93_21735</name>
</gene>
<dbReference type="Proteomes" id="UP000186364">
    <property type="component" value="Unassembled WGS sequence"/>
</dbReference>
<comment type="similarity">
    <text evidence="2">Belongs to the bacterial solute-binding protein 1 family.</text>
</comment>
<dbReference type="AlphaFoldDB" id="A0A1Q9AW92"/>
<comment type="caution">
    <text evidence="5">The sequence shown here is derived from an EMBL/GenBank/DDBJ whole genome shotgun (WGS) entry which is preliminary data.</text>
</comment>
<protein>
    <submittedName>
        <fullName evidence="5">Sugar ABC transporter substrate-binding protein</fullName>
    </submittedName>
</protein>
<evidence type="ECO:0000256" key="1">
    <source>
        <dbReference type="ARBA" id="ARBA00004418"/>
    </source>
</evidence>
<dbReference type="Pfam" id="PF01547">
    <property type="entry name" value="SBP_bac_1"/>
    <property type="match status" value="1"/>
</dbReference>